<dbReference type="GO" id="GO:0003690">
    <property type="term" value="F:double-stranded DNA binding"/>
    <property type="evidence" value="ECO:0007669"/>
    <property type="project" value="TreeGrafter"/>
</dbReference>
<keyword evidence="12" id="KW-0862">Zinc</keyword>
<evidence type="ECO:0000256" key="2">
    <source>
        <dbReference type="ARBA" id="ARBA00010205"/>
    </source>
</evidence>
<evidence type="ECO:0000313" key="15">
    <source>
        <dbReference type="EMBL" id="CAB9508787.1"/>
    </source>
</evidence>
<comment type="caution">
    <text evidence="15">The sequence shown here is derived from an EMBL/GenBank/DDBJ whole genome shotgun (WGS) entry which is preliminary data.</text>
</comment>
<feature type="site" description="Interaction with DNA" evidence="11">
    <location>
        <position position="669"/>
    </location>
</feature>
<evidence type="ECO:0000256" key="9">
    <source>
        <dbReference type="PIRSR" id="PIRSR610347-1"/>
    </source>
</evidence>
<evidence type="ECO:0000256" key="10">
    <source>
        <dbReference type="PIRSR" id="PIRSR610347-2"/>
    </source>
</evidence>
<comment type="subcellular location">
    <subcellularLocation>
        <location evidence="1">Nucleus</location>
    </subcellularLocation>
</comment>
<evidence type="ECO:0000259" key="14">
    <source>
        <dbReference type="PROSITE" id="PS50966"/>
    </source>
</evidence>
<evidence type="ECO:0000256" key="1">
    <source>
        <dbReference type="ARBA" id="ARBA00004123"/>
    </source>
</evidence>
<dbReference type="CDD" id="cd09123">
    <property type="entry name" value="PLDc_Tdp1_2"/>
    <property type="match status" value="1"/>
</dbReference>
<evidence type="ECO:0000256" key="11">
    <source>
        <dbReference type="PIRSR" id="PIRSR610347-3"/>
    </source>
</evidence>
<evidence type="ECO:0000256" key="12">
    <source>
        <dbReference type="PROSITE-ProRule" id="PRU00325"/>
    </source>
</evidence>
<keyword evidence="6" id="KW-0269">Exonuclease</keyword>
<feature type="active site" description="Nucleophile" evidence="9">
    <location>
        <position position="404"/>
    </location>
</feature>
<feature type="compositionally biased region" description="Basic and acidic residues" evidence="13">
    <location>
        <begin position="246"/>
        <end position="255"/>
    </location>
</feature>
<dbReference type="Pfam" id="PF06087">
    <property type="entry name" value="Tyr-DNA_phospho"/>
    <property type="match status" value="1"/>
</dbReference>
<dbReference type="GO" id="GO:0017005">
    <property type="term" value="F:3'-tyrosyl-DNA phosphodiesterase activity"/>
    <property type="evidence" value="ECO:0007669"/>
    <property type="project" value="TreeGrafter"/>
</dbReference>
<keyword evidence="8" id="KW-0539">Nucleus</keyword>
<dbReference type="OrthoDB" id="47785at2759"/>
<feature type="binding site" evidence="10">
    <location>
        <position position="406"/>
    </location>
    <ligand>
        <name>substrate</name>
    </ligand>
</feature>
<keyword evidence="7" id="KW-0234">DNA repair</keyword>
<feature type="domain" description="SWIM-type" evidence="14">
    <location>
        <begin position="154"/>
        <end position="205"/>
    </location>
</feature>
<evidence type="ECO:0000256" key="13">
    <source>
        <dbReference type="SAM" id="MobiDB-lite"/>
    </source>
</evidence>
<dbReference type="EMBL" id="CAICTM010000360">
    <property type="protein sequence ID" value="CAB9508787.1"/>
    <property type="molecule type" value="Genomic_DNA"/>
</dbReference>
<evidence type="ECO:0000256" key="4">
    <source>
        <dbReference type="ARBA" id="ARBA00022763"/>
    </source>
</evidence>
<feature type="active site" description="Proton donor/acceptor" evidence="9">
    <location>
        <position position="644"/>
    </location>
</feature>
<protein>
    <submittedName>
        <fullName evidence="15">Tyrosyl-DNA phosphodiesterase 1</fullName>
    </submittedName>
</protein>
<sequence>MTITICLSLSKKREKVTLDPHGTTLEELHQLARRKFGLSSAISLRRQHVRLNADKQMTLADAKIQDRDLLLVVEHKKEEKLTTKNDKKKANLKKKETVKSNAAAPKWIPGLTKDHFLKVNSRQTADTPTLVSAGASGPTGFEFHWKAQGTGSSYKLSAKGDLATGRAMIVHCACVAFDRLRNQDPRNRNQVPVCKHLEAALLTVMDPTTAKKETKRTMMSDSDSSTSSSSEEENAHPKRHRPPVKNHHDDDEKSNPKKTKTAPKINTTHRPTILSTTTRMEAPIKLLTTPGDIQMRQCVPDRSHWCWSQCQTPRELVLSNSSNDTSSISFMAMANYLIEFENLKELLPELVNGSIPNAVIFHTDKQPSPTDWPATVDFQQLNPGADPNTAINPLRYKFPFGTHHTKMFLVGYSNKIRVVISTGNLRSGDHVKVNAAYVEEFPKKKEEEGDTTTIDFEETLVHYMESYGYHKQRNWTGKARETLVEALARYDYSGAKGVLIPSVPGYYDMDDHGNSRVPQAMGQIKLRNTIRRCTSTATATDLRPVVCQFSSIGVTSVPYLKDLQSSMDTHSAQTGETASDLRLKFVWPTAGEIRDSVEGYAGGGSVPGRHDAVRKPFLDPLWRKWTSSRGSDKNPLAKPNYVPHIKSYYQTNDSQDGFDWLVVTSHNISRPAWGTISTKNGQKYLHVKSWELGVFVSPDTVGVKKLVPFLDGNQAPGTATVPMPFQTHALERYSDKDEPWAWDKTYDTPDREGYHSLQEAMNEPHE</sequence>
<dbReference type="PROSITE" id="PS50966">
    <property type="entry name" value="ZF_SWIM"/>
    <property type="match status" value="1"/>
</dbReference>
<reference evidence="15" key="1">
    <citation type="submission" date="2020-06" db="EMBL/GenBank/DDBJ databases">
        <authorList>
            <consortium name="Plant Systems Biology data submission"/>
        </authorList>
    </citation>
    <scope>NUCLEOTIDE SEQUENCE</scope>
    <source>
        <strain evidence="15">D6</strain>
    </source>
</reference>
<keyword evidence="16" id="KW-1185">Reference proteome</keyword>
<dbReference type="GO" id="GO:0003697">
    <property type="term" value="F:single-stranded DNA binding"/>
    <property type="evidence" value="ECO:0007669"/>
    <property type="project" value="TreeGrafter"/>
</dbReference>
<dbReference type="GO" id="GO:0004527">
    <property type="term" value="F:exonuclease activity"/>
    <property type="evidence" value="ECO:0007669"/>
    <property type="project" value="UniProtKB-KW"/>
</dbReference>
<evidence type="ECO:0000256" key="3">
    <source>
        <dbReference type="ARBA" id="ARBA00022722"/>
    </source>
</evidence>
<dbReference type="PANTHER" id="PTHR12415">
    <property type="entry name" value="TYROSYL-DNA PHOSPHODIESTERASE 1"/>
    <property type="match status" value="1"/>
</dbReference>
<keyword evidence="4" id="KW-0227">DNA damage</keyword>
<feature type="compositionally biased region" description="Low complexity" evidence="13">
    <location>
        <begin position="219"/>
        <end position="229"/>
    </location>
</feature>
<evidence type="ECO:0000256" key="8">
    <source>
        <dbReference type="ARBA" id="ARBA00023242"/>
    </source>
</evidence>
<dbReference type="GO" id="GO:0006281">
    <property type="term" value="P:DNA repair"/>
    <property type="evidence" value="ECO:0007669"/>
    <property type="project" value="UniProtKB-KW"/>
</dbReference>
<dbReference type="Proteomes" id="UP001153069">
    <property type="component" value="Unassembled WGS sequence"/>
</dbReference>
<keyword evidence="12" id="KW-0863">Zinc-finger</keyword>
<gene>
    <name evidence="15" type="ORF">SEMRO_361_G126380.1</name>
</gene>
<evidence type="ECO:0000256" key="5">
    <source>
        <dbReference type="ARBA" id="ARBA00022801"/>
    </source>
</evidence>
<dbReference type="PANTHER" id="PTHR12415:SF0">
    <property type="entry name" value="TYROSYL-DNA PHOSPHODIESTERASE 1"/>
    <property type="match status" value="1"/>
</dbReference>
<feature type="binding site" evidence="10">
    <location>
        <position position="646"/>
    </location>
    <ligand>
        <name>substrate</name>
    </ligand>
</feature>
<keyword evidence="5" id="KW-0378">Hydrolase</keyword>
<dbReference type="SUPFAM" id="SSF56024">
    <property type="entry name" value="Phospholipase D/nuclease"/>
    <property type="match status" value="2"/>
</dbReference>
<evidence type="ECO:0000313" key="16">
    <source>
        <dbReference type="Proteomes" id="UP001153069"/>
    </source>
</evidence>
<proteinExistence type="inferred from homology"/>
<dbReference type="GO" id="GO:0008270">
    <property type="term" value="F:zinc ion binding"/>
    <property type="evidence" value="ECO:0007669"/>
    <property type="project" value="UniProtKB-KW"/>
</dbReference>
<feature type="region of interest" description="Disordered" evidence="13">
    <location>
        <begin position="208"/>
        <end position="268"/>
    </location>
</feature>
<evidence type="ECO:0000256" key="7">
    <source>
        <dbReference type="ARBA" id="ARBA00023204"/>
    </source>
</evidence>
<dbReference type="InterPro" id="IPR010347">
    <property type="entry name" value="Tdp1"/>
</dbReference>
<comment type="similarity">
    <text evidence="2">Belongs to the tyrosyl-DNA phosphodiesterase family.</text>
</comment>
<dbReference type="GO" id="GO:0005634">
    <property type="term" value="C:nucleus"/>
    <property type="evidence" value="ECO:0007669"/>
    <property type="project" value="UniProtKB-SubCell"/>
</dbReference>
<dbReference type="Gene3D" id="3.30.870.10">
    <property type="entry name" value="Endonuclease Chain A"/>
    <property type="match status" value="2"/>
</dbReference>
<keyword evidence="12" id="KW-0479">Metal-binding</keyword>
<organism evidence="15 16">
    <name type="scientific">Seminavis robusta</name>
    <dbReference type="NCBI Taxonomy" id="568900"/>
    <lineage>
        <taxon>Eukaryota</taxon>
        <taxon>Sar</taxon>
        <taxon>Stramenopiles</taxon>
        <taxon>Ochrophyta</taxon>
        <taxon>Bacillariophyta</taxon>
        <taxon>Bacillariophyceae</taxon>
        <taxon>Bacillariophycidae</taxon>
        <taxon>Naviculales</taxon>
        <taxon>Naviculaceae</taxon>
        <taxon>Seminavis</taxon>
    </lineage>
</organism>
<accession>A0A9N8DTK6</accession>
<evidence type="ECO:0000256" key="6">
    <source>
        <dbReference type="ARBA" id="ARBA00022839"/>
    </source>
</evidence>
<dbReference type="AlphaFoldDB" id="A0A9N8DTK6"/>
<keyword evidence="3" id="KW-0540">Nuclease</keyword>
<dbReference type="InterPro" id="IPR007527">
    <property type="entry name" value="Znf_SWIM"/>
</dbReference>
<name>A0A9N8DTK6_9STRA</name>
<feature type="compositionally biased region" description="Basic and acidic residues" evidence="13">
    <location>
        <begin position="209"/>
        <end position="218"/>
    </location>
</feature>